<dbReference type="EMBL" id="JBFSHR010000037">
    <property type="protein sequence ID" value="MEX6430139.1"/>
    <property type="molecule type" value="Genomic_DNA"/>
</dbReference>
<dbReference type="SUPFAM" id="SSF53448">
    <property type="entry name" value="Nucleotide-diphospho-sugar transferases"/>
    <property type="match status" value="1"/>
</dbReference>
<evidence type="ECO:0000256" key="5">
    <source>
        <dbReference type="SAM" id="Phobius"/>
    </source>
</evidence>
<keyword evidence="4" id="KW-0808">Transferase</keyword>
<feature type="domain" description="Glycosyltransferase 2-like" evidence="6">
    <location>
        <begin position="76"/>
        <end position="275"/>
    </location>
</feature>
<sequence length="321" mass="35443">MTSVSIIIPVKEVNDYAREAIRKVHSLFPDHEVLLIPDRDSGEELPGALVIASAPITTPGEKRDFGAQFATGEILAFLDDDAYPTEGWLDSALKHFYEADVIAVGGPGITPPSDTARQRASGWALASFLGSGNSTYRFRSGKRKDVDDFPSMNFLIRKLDFLSVGGFSSPYWPGEDTELCRKLIATTGKRIVYEPEAVVYHHRRPVFLGHLRQQARYGLHRGYFSRRFSGNSRRLSYAMPALFTVGLVAGFCVSLLSGPALTLYIAVLSVYFAALVGTGCWIFWHERNGWVAVLAMAAIFATHIAYGLAYIKGLFTPELSH</sequence>
<protein>
    <submittedName>
        <fullName evidence="7">Glycosyltransferase family 2 protein</fullName>
    </submittedName>
</protein>
<dbReference type="Gene3D" id="3.90.550.10">
    <property type="entry name" value="Spore Coat Polysaccharide Biosynthesis Protein SpsA, Chain A"/>
    <property type="match status" value="1"/>
</dbReference>
<comment type="pathway">
    <text evidence="1">Cell wall biogenesis; cell wall polysaccharide biosynthesis.</text>
</comment>
<dbReference type="RefSeq" id="WP_369084665.1">
    <property type="nucleotide sequence ID" value="NZ_JBFSHR010000037.1"/>
</dbReference>
<keyword evidence="8" id="KW-1185">Reference proteome</keyword>
<dbReference type="PANTHER" id="PTHR43179:SF12">
    <property type="entry name" value="GALACTOFURANOSYLTRANSFERASE GLFT2"/>
    <property type="match status" value="1"/>
</dbReference>
<comment type="similarity">
    <text evidence="2">Belongs to the glycosyltransferase 2 family.</text>
</comment>
<reference evidence="7 8" key="1">
    <citation type="submission" date="2024-07" db="EMBL/GenBank/DDBJ databases">
        <title>Draft Genome Sequence of Ferrimicrobium acidiphilum Strain YE2023, Isolated from a Pulp of Bioleach Reactor.</title>
        <authorList>
            <person name="Elkina Y.A."/>
            <person name="Bulaeva A.G."/>
            <person name="Beletsky A.V."/>
            <person name="Mardanov A.V."/>
        </authorList>
    </citation>
    <scope>NUCLEOTIDE SEQUENCE [LARGE SCALE GENOMIC DNA]</scope>
    <source>
        <strain evidence="7 8">YE2023</strain>
    </source>
</reference>
<keyword evidence="3" id="KW-0328">Glycosyltransferase</keyword>
<feature type="transmembrane region" description="Helical" evidence="5">
    <location>
        <begin position="263"/>
        <end position="284"/>
    </location>
</feature>
<evidence type="ECO:0000259" key="6">
    <source>
        <dbReference type="Pfam" id="PF13632"/>
    </source>
</evidence>
<dbReference type="PANTHER" id="PTHR43179">
    <property type="entry name" value="RHAMNOSYLTRANSFERASE WBBL"/>
    <property type="match status" value="1"/>
</dbReference>
<comment type="caution">
    <text evidence="7">The sequence shown here is derived from an EMBL/GenBank/DDBJ whole genome shotgun (WGS) entry which is preliminary data.</text>
</comment>
<evidence type="ECO:0000256" key="2">
    <source>
        <dbReference type="ARBA" id="ARBA00006739"/>
    </source>
</evidence>
<dbReference type="InterPro" id="IPR001173">
    <property type="entry name" value="Glyco_trans_2-like"/>
</dbReference>
<organism evidence="7 8">
    <name type="scientific">Ferrimicrobium acidiphilum</name>
    <dbReference type="NCBI Taxonomy" id="121039"/>
    <lineage>
        <taxon>Bacteria</taxon>
        <taxon>Bacillati</taxon>
        <taxon>Actinomycetota</taxon>
        <taxon>Acidimicrobiia</taxon>
        <taxon>Acidimicrobiales</taxon>
        <taxon>Acidimicrobiaceae</taxon>
        <taxon>Ferrimicrobium</taxon>
    </lineage>
</organism>
<feature type="transmembrane region" description="Helical" evidence="5">
    <location>
        <begin position="235"/>
        <end position="257"/>
    </location>
</feature>
<gene>
    <name evidence="7" type="ORF">AB6A68_09870</name>
</gene>
<name>A0ABV3Y6U5_9ACTN</name>
<dbReference type="Proteomes" id="UP001560267">
    <property type="component" value="Unassembled WGS sequence"/>
</dbReference>
<keyword evidence="5" id="KW-0472">Membrane</keyword>
<evidence type="ECO:0000313" key="8">
    <source>
        <dbReference type="Proteomes" id="UP001560267"/>
    </source>
</evidence>
<proteinExistence type="inferred from homology"/>
<accession>A0ABV3Y6U5</accession>
<feature type="transmembrane region" description="Helical" evidence="5">
    <location>
        <begin position="291"/>
        <end position="311"/>
    </location>
</feature>
<evidence type="ECO:0000256" key="3">
    <source>
        <dbReference type="ARBA" id="ARBA00022676"/>
    </source>
</evidence>
<dbReference type="Pfam" id="PF13632">
    <property type="entry name" value="Glyco_trans_2_3"/>
    <property type="match status" value="1"/>
</dbReference>
<evidence type="ECO:0000256" key="4">
    <source>
        <dbReference type="ARBA" id="ARBA00022679"/>
    </source>
</evidence>
<evidence type="ECO:0000313" key="7">
    <source>
        <dbReference type="EMBL" id="MEX6430139.1"/>
    </source>
</evidence>
<keyword evidence="5" id="KW-0812">Transmembrane</keyword>
<dbReference type="InterPro" id="IPR029044">
    <property type="entry name" value="Nucleotide-diphossugar_trans"/>
</dbReference>
<evidence type="ECO:0000256" key="1">
    <source>
        <dbReference type="ARBA" id="ARBA00004776"/>
    </source>
</evidence>
<keyword evidence="5" id="KW-1133">Transmembrane helix</keyword>